<evidence type="ECO:0000313" key="10">
    <source>
        <dbReference type="EMBL" id="KAG0251023.1"/>
    </source>
</evidence>
<feature type="non-terminal residue" evidence="10">
    <location>
        <position position="1"/>
    </location>
</feature>
<evidence type="ECO:0000256" key="2">
    <source>
        <dbReference type="ARBA" id="ARBA00022448"/>
    </source>
</evidence>
<keyword evidence="11" id="KW-1185">Reference proteome</keyword>
<evidence type="ECO:0000256" key="3">
    <source>
        <dbReference type="ARBA" id="ARBA00022692"/>
    </source>
</evidence>
<dbReference type="EMBL" id="JAAAJB010000798">
    <property type="protein sequence ID" value="KAG0251023.1"/>
    <property type="molecule type" value="Genomic_DNA"/>
</dbReference>
<feature type="domain" description="ABC transporter" evidence="9">
    <location>
        <begin position="71"/>
        <end position="302"/>
    </location>
</feature>
<protein>
    <recommendedName>
        <fullName evidence="9">ABC transporter domain-containing protein</fullName>
    </recommendedName>
</protein>
<dbReference type="Pfam" id="PF00005">
    <property type="entry name" value="ABC_tran"/>
    <property type="match status" value="1"/>
</dbReference>
<dbReference type="GO" id="GO:0016887">
    <property type="term" value="F:ATP hydrolysis activity"/>
    <property type="evidence" value="ECO:0007669"/>
    <property type="project" value="InterPro"/>
</dbReference>
<reference evidence="10" key="1">
    <citation type="journal article" date="2020" name="Fungal Divers.">
        <title>Resolving the Mortierellaceae phylogeny through synthesis of multi-gene phylogenetics and phylogenomics.</title>
        <authorList>
            <person name="Vandepol N."/>
            <person name="Liber J."/>
            <person name="Desiro A."/>
            <person name="Na H."/>
            <person name="Kennedy M."/>
            <person name="Barry K."/>
            <person name="Grigoriev I.V."/>
            <person name="Miller A.N."/>
            <person name="O'Donnell K."/>
            <person name="Stajich J.E."/>
            <person name="Bonito G."/>
        </authorList>
    </citation>
    <scope>NUCLEOTIDE SEQUENCE</scope>
    <source>
        <strain evidence="10">BC1065</strain>
    </source>
</reference>
<dbReference type="PANTHER" id="PTHR19229">
    <property type="entry name" value="ATP-BINDING CASSETTE TRANSPORTER SUBFAMILY A ABCA"/>
    <property type="match status" value="1"/>
</dbReference>
<dbReference type="PROSITE" id="PS50893">
    <property type="entry name" value="ABC_TRANSPORTER_2"/>
    <property type="match status" value="1"/>
</dbReference>
<name>A0A9P6PRJ2_9FUNG</name>
<dbReference type="SUPFAM" id="SSF52540">
    <property type="entry name" value="P-loop containing nucleoside triphosphate hydrolases"/>
    <property type="match status" value="1"/>
</dbReference>
<keyword evidence="4" id="KW-0677">Repeat</keyword>
<proteinExistence type="predicted"/>
<dbReference type="AlphaFoldDB" id="A0A9P6PRJ2"/>
<dbReference type="InterPro" id="IPR003439">
    <property type="entry name" value="ABC_transporter-like_ATP-bd"/>
</dbReference>
<gene>
    <name evidence="10" type="ORF">DFQ27_009040</name>
</gene>
<keyword evidence="8" id="KW-0472">Membrane</keyword>
<organism evidence="10 11">
    <name type="scientific">Actinomortierella ambigua</name>
    <dbReference type="NCBI Taxonomy" id="1343610"/>
    <lineage>
        <taxon>Eukaryota</taxon>
        <taxon>Fungi</taxon>
        <taxon>Fungi incertae sedis</taxon>
        <taxon>Mucoromycota</taxon>
        <taxon>Mortierellomycotina</taxon>
        <taxon>Mortierellomycetes</taxon>
        <taxon>Mortierellales</taxon>
        <taxon>Mortierellaceae</taxon>
        <taxon>Actinomortierella</taxon>
    </lineage>
</organism>
<keyword evidence="5" id="KW-0547">Nucleotide-binding</keyword>
<dbReference type="FunFam" id="3.40.50.300:FF:000665">
    <property type="entry name" value="ABC transporter A family member 2"/>
    <property type="match status" value="1"/>
</dbReference>
<dbReference type="PANTHER" id="PTHR19229:SF36">
    <property type="entry name" value="ATP-BINDING CASSETTE SUB-FAMILY A MEMBER 2"/>
    <property type="match status" value="1"/>
</dbReference>
<keyword evidence="2" id="KW-0813">Transport</keyword>
<evidence type="ECO:0000256" key="5">
    <source>
        <dbReference type="ARBA" id="ARBA00022741"/>
    </source>
</evidence>
<evidence type="ECO:0000256" key="4">
    <source>
        <dbReference type="ARBA" id="ARBA00022737"/>
    </source>
</evidence>
<dbReference type="GO" id="GO:0016020">
    <property type="term" value="C:membrane"/>
    <property type="evidence" value="ECO:0007669"/>
    <property type="project" value="UniProtKB-SubCell"/>
</dbReference>
<sequence>YGVMRPWHFPVSMWFKSSSTKAYDPDALAAVAASQGEPDDVQRILVGADNDVYAERDRVESGQYRPEETPLILHNLFHQYPNKYEPALRGVSFGVPKNQVLGLLGPNGAGKSTMIHLLTGLYTPTSGTAFVAGSNIRTDMSTVHSKIGVCPQHDILWNDLTIADHLLFYARLRGLKPSQEQQAVDYALVNVSLSEFRDRRVGGLSGGERRRVSIAISLLGDNKVIFLDEPSTGLDPEVRRVIWDVVHRIKKGRTVILTTHSMEEADMLSDRICIMTMGRLRCIGSSLHLKEIYGTGFRLNIFSKPGRLEEACQSIEEQLMAGKEYRRIDKFTNSSTFEFQLSNVFYSSANGQEHGELSMIFHYLNQPMMFPAIEDWSVSQATLEDVFIKVVTEGSDAIALPGIAQYTA</sequence>
<dbReference type="GO" id="GO:0140359">
    <property type="term" value="F:ABC-type transporter activity"/>
    <property type="evidence" value="ECO:0007669"/>
    <property type="project" value="InterPro"/>
</dbReference>
<dbReference type="CDD" id="cd03263">
    <property type="entry name" value="ABC_subfamily_A"/>
    <property type="match status" value="1"/>
</dbReference>
<evidence type="ECO:0000256" key="6">
    <source>
        <dbReference type="ARBA" id="ARBA00022840"/>
    </source>
</evidence>
<dbReference type="GO" id="GO:0005319">
    <property type="term" value="F:lipid transporter activity"/>
    <property type="evidence" value="ECO:0007669"/>
    <property type="project" value="TreeGrafter"/>
</dbReference>
<dbReference type="SMART" id="SM00382">
    <property type="entry name" value="AAA"/>
    <property type="match status" value="1"/>
</dbReference>
<accession>A0A9P6PRJ2</accession>
<dbReference type="InterPro" id="IPR017871">
    <property type="entry name" value="ABC_transporter-like_CS"/>
</dbReference>
<evidence type="ECO:0000313" key="11">
    <source>
        <dbReference type="Proteomes" id="UP000807716"/>
    </source>
</evidence>
<evidence type="ECO:0000259" key="9">
    <source>
        <dbReference type="PROSITE" id="PS50893"/>
    </source>
</evidence>
<evidence type="ECO:0000256" key="1">
    <source>
        <dbReference type="ARBA" id="ARBA00004141"/>
    </source>
</evidence>
<keyword evidence="3" id="KW-0812">Transmembrane</keyword>
<comment type="subcellular location">
    <subcellularLocation>
        <location evidence="1">Membrane</location>
        <topology evidence="1">Multi-pass membrane protein</topology>
    </subcellularLocation>
</comment>
<evidence type="ECO:0000256" key="7">
    <source>
        <dbReference type="ARBA" id="ARBA00022989"/>
    </source>
</evidence>
<dbReference type="Proteomes" id="UP000807716">
    <property type="component" value="Unassembled WGS sequence"/>
</dbReference>
<evidence type="ECO:0000256" key="8">
    <source>
        <dbReference type="ARBA" id="ARBA00023136"/>
    </source>
</evidence>
<dbReference type="PROSITE" id="PS00211">
    <property type="entry name" value="ABC_TRANSPORTER_1"/>
    <property type="match status" value="1"/>
</dbReference>
<dbReference type="InterPro" id="IPR003593">
    <property type="entry name" value="AAA+_ATPase"/>
</dbReference>
<comment type="caution">
    <text evidence="10">The sequence shown here is derived from an EMBL/GenBank/DDBJ whole genome shotgun (WGS) entry which is preliminary data.</text>
</comment>
<dbReference type="OrthoDB" id="8061355at2759"/>
<keyword evidence="6" id="KW-0067">ATP-binding</keyword>
<keyword evidence="7" id="KW-1133">Transmembrane helix</keyword>
<dbReference type="Gene3D" id="3.40.50.300">
    <property type="entry name" value="P-loop containing nucleotide triphosphate hydrolases"/>
    <property type="match status" value="1"/>
</dbReference>
<dbReference type="GO" id="GO:0005524">
    <property type="term" value="F:ATP binding"/>
    <property type="evidence" value="ECO:0007669"/>
    <property type="project" value="UniProtKB-KW"/>
</dbReference>
<dbReference type="InterPro" id="IPR027417">
    <property type="entry name" value="P-loop_NTPase"/>
</dbReference>
<dbReference type="InterPro" id="IPR026082">
    <property type="entry name" value="ABCA"/>
</dbReference>